<dbReference type="RefSeq" id="WP_162346999.1">
    <property type="nucleotide sequence ID" value="NZ_JAAEAA010000017.1"/>
</dbReference>
<name>A0A6B2H1F8_9BACT</name>
<dbReference type="InterPro" id="IPR003718">
    <property type="entry name" value="OsmC/Ohr_fam"/>
</dbReference>
<accession>A0A6B2H1F8</accession>
<dbReference type="Gene3D" id="3.30.300.20">
    <property type="match status" value="1"/>
</dbReference>
<dbReference type="AlphaFoldDB" id="A0A6B2H1F8"/>
<proteinExistence type="predicted"/>
<dbReference type="Pfam" id="PF02566">
    <property type="entry name" value="OsmC"/>
    <property type="match status" value="1"/>
</dbReference>
<protein>
    <submittedName>
        <fullName evidence="1">OsmC family protein</fullName>
    </submittedName>
</protein>
<dbReference type="Proteomes" id="UP000478546">
    <property type="component" value="Unassembled WGS sequence"/>
</dbReference>
<dbReference type="PANTHER" id="PTHR39624:SF2">
    <property type="entry name" value="OSMC-LIKE PROTEIN"/>
    <property type="match status" value="1"/>
</dbReference>
<dbReference type="SUPFAM" id="SSF82784">
    <property type="entry name" value="OsmC-like"/>
    <property type="match status" value="1"/>
</dbReference>
<dbReference type="EMBL" id="JAAEAA010000017">
    <property type="protein sequence ID" value="NDK56945.1"/>
    <property type="molecule type" value="Genomic_DNA"/>
</dbReference>
<sequence length="136" mass="14727">MATIQNKYQGNLRTEAQHVASGNTIITDAPVDNNGRGEAFSPSDLVCAALGSCMMTIMGIVAERNNIAIEGMEIETTKIMVADPRRIGEVVLTFKMPAIAYTAKEKALLENAARTCPVALSLHPEIKQTVSFIYQN</sequence>
<dbReference type="PANTHER" id="PTHR39624">
    <property type="entry name" value="PROTEIN INVOLVED IN RIMO-MEDIATED BETA-METHYLTHIOLATION OF RIBOSOMAL PROTEIN S12 YCAO"/>
    <property type="match status" value="1"/>
</dbReference>
<keyword evidence="2" id="KW-1185">Reference proteome</keyword>
<dbReference type="InterPro" id="IPR036102">
    <property type="entry name" value="OsmC/Ohrsf"/>
</dbReference>
<evidence type="ECO:0000313" key="1">
    <source>
        <dbReference type="EMBL" id="NDK56945.1"/>
    </source>
</evidence>
<gene>
    <name evidence="1" type="ORF">GWO68_13545</name>
</gene>
<comment type="caution">
    <text evidence="1">The sequence shown here is derived from an EMBL/GenBank/DDBJ whole genome shotgun (WGS) entry which is preliminary data.</text>
</comment>
<dbReference type="InterPro" id="IPR015946">
    <property type="entry name" value="KH_dom-like_a/b"/>
</dbReference>
<evidence type="ECO:0000313" key="2">
    <source>
        <dbReference type="Proteomes" id="UP000478546"/>
    </source>
</evidence>
<organism evidence="1 2">
    <name type="scientific">Pontibacter fetidus</name>
    <dbReference type="NCBI Taxonomy" id="2700082"/>
    <lineage>
        <taxon>Bacteria</taxon>
        <taxon>Pseudomonadati</taxon>
        <taxon>Bacteroidota</taxon>
        <taxon>Cytophagia</taxon>
        <taxon>Cytophagales</taxon>
        <taxon>Hymenobacteraceae</taxon>
        <taxon>Pontibacter</taxon>
    </lineage>
</organism>
<reference evidence="1 2" key="1">
    <citation type="submission" date="2020-01" db="EMBL/GenBank/DDBJ databases">
        <authorList>
            <person name="Kim M.K."/>
        </authorList>
    </citation>
    <scope>NUCLEOTIDE SEQUENCE [LARGE SCALE GENOMIC DNA]</scope>
    <source>
        <strain evidence="1 2">BT213</strain>
    </source>
</reference>